<comment type="cofactor">
    <cofactor evidence="20">
        <name>heme b</name>
        <dbReference type="ChEBI" id="CHEBI:60344"/>
    </cofactor>
    <text evidence="20">Binds 2 heme groups non-covalently.</text>
</comment>
<dbReference type="Gene3D" id="1.20.810.10">
    <property type="entry name" value="Cytochrome Bc1 Complex, Chain C"/>
    <property type="match status" value="1"/>
</dbReference>
<dbReference type="InterPro" id="IPR036150">
    <property type="entry name" value="Cyt_b/b6_C_sf"/>
</dbReference>
<keyword evidence="7 20" id="KW-0679">Respiratory chain</keyword>
<evidence type="ECO:0000256" key="20">
    <source>
        <dbReference type="RuleBase" id="RU362117"/>
    </source>
</evidence>
<dbReference type="Pfam" id="PF00033">
    <property type="entry name" value="Cytochrome_B"/>
    <property type="match status" value="1"/>
</dbReference>
<evidence type="ECO:0000256" key="3">
    <source>
        <dbReference type="ARBA" id="ARBA00011660"/>
    </source>
</evidence>
<evidence type="ECO:0000256" key="9">
    <source>
        <dbReference type="ARBA" id="ARBA00022723"/>
    </source>
</evidence>
<dbReference type="InterPro" id="IPR027387">
    <property type="entry name" value="Cytb/b6-like_sf"/>
</dbReference>
<evidence type="ECO:0000313" key="23">
    <source>
        <dbReference type="EMBL" id="ADD96714.1"/>
    </source>
</evidence>
<dbReference type="GO" id="GO:0016491">
    <property type="term" value="F:oxidoreductase activity"/>
    <property type="evidence" value="ECO:0007669"/>
    <property type="project" value="UniProtKB-UniRule"/>
</dbReference>
<feature type="binding site" description="axial binding residue" evidence="19">
    <location>
        <position position="182"/>
    </location>
    <ligand>
        <name>heme b</name>
        <dbReference type="ChEBI" id="CHEBI:60344"/>
        <label>b562</label>
    </ligand>
    <ligandPart>
        <name>Fe</name>
        <dbReference type="ChEBI" id="CHEBI:18248"/>
    </ligandPart>
</feature>
<feature type="transmembrane region" description="Helical" evidence="20">
    <location>
        <begin position="288"/>
        <end position="308"/>
    </location>
</feature>
<dbReference type="InterPro" id="IPR005797">
    <property type="entry name" value="Cyt_b/b6_N"/>
</dbReference>
<feature type="transmembrane region" description="Helical" evidence="20">
    <location>
        <begin position="77"/>
        <end position="98"/>
    </location>
</feature>
<evidence type="ECO:0000256" key="13">
    <source>
        <dbReference type="ARBA" id="ARBA00023004"/>
    </source>
</evidence>
<comment type="function">
    <text evidence="1 20">Component of the ubiquinol-cytochrome c reductase complex (complex III or cytochrome b-c1 complex) that is part of the mitochondrial respiratory chain. The b-c1 complex mediates electron transfer from ubiquinol to cytochrome c. Contributes to the generation of a proton gradient across the mitochondrial membrane that is then used for ATP synthesis.</text>
</comment>
<proteinExistence type="inferred from homology"/>
<feature type="transmembrane region" description="Helical" evidence="20">
    <location>
        <begin position="320"/>
        <end position="343"/>
    </location>
</feature>
<evidence type="ECO:0000259" key="22">
    <source>
        <dbReference type="PROSITE" id="PS51003"/>
    </source>
</evidence>
<feature type="transmembrane region" description="Helical" evidence="20">
    <location>
        <begin position="178"/>
        <end position="200"/>
    </location>
</feature>
<keyword evidence="16 20" id="KW-0472">Membrane</keyword>
<feature type="domain" description="Cytochrome b/b6 N-terminal region profile" evidence="21">
    <location>
        <begin position="1"/>
        <end position="209"/>
    </location>
</feature>
<gene>
    <name evidence="23" type="primary">cytb</name>
</gene>
<dbReference type="CDD" id="cd00290">
    <property type="entry name" value="cytochrome_b_C"/>
    <property type="match status" value="1"/>
</dbReference>
<comment type="subunit">
    <text evidence="3">The cytochrome bc1 complex contains 3 respiratory subunits (MT-CYB, CYC1 and UQCRFS1), 2 core proteins (UQCRC1 and UQCRC2) and probably 6 low-molecular weight proteins.</text>
</comment>
<evidence type="ECO:0000256" key="5">
    <source>
        <dbReference type="ARBA" id="ARBA00022448"/>
    </source>
</evidence>
<dbReference type="EMBL" id="GQ199917">
    <property type="protein sequence ID" value="ADD96714.1"/>
    <property type="molecule type" value="Genomic_DNA"/>
</dbReference>
<feature type="transmembrane region" description="Helical" evidence="20">
    <location>
        <begin position="145"/>
        <end position="166"/>
    </location>
</feature>
<evidence type="ECO:0000313" key="25">
    <source>
        <dbReference type="EMBL" id="ADD96716.1"/>
    </source>
</evidence>
<dbReference type="CDD" id="cd00284">
    <property type="entry name" value="Cytochrome_b_N"/>
    <property type="match status" value="1"/>
</dbReference>
<dbReference type="GO" id="GO:0045275">
    <property type="term" value="C:respiratory chain complex III"/>
    <property type="evidence" value="ECO:0007669"/>
    <property type="project" value="InterPro"/>
</dbReference>
<feature type="transmembrane region" description="Helical" evidence="20">
    <location>
        <begin position="349"/>
        <end position="372"/>
    </location>
</feature>
<evidence type="ECO:0000256" key="8">
    <source>
        <dbReference type="ARBA" id="ARBA00022692"/>
    </source>
</evidence>
<keyword evidence="5 20" id="KW-0813">Transport</keyword>
<evidence type="ECO:0000256" key="7">
    <source>
        <dbReference type="ARBA" id="ARBA00022660"/>
    </source>
</evidence>
<keyword evidence="12 20" id="KW-1133">Transmembrane helix</keyword>
<feature type="binding site" description="axial binding residue" evidence="19">
    <location>
        <position position="83"/>
    </location>
    <ligand>
        <name>heme b</name>
        <dbReference type="ChEBI" id="CHEBI:60344"/>
        <label>b562</label>
    </ligand>
    <ligandPart>
        <name>Fe</name>
        <dbReference type="ChEBI" id="CHEBI:18248"/>
    </ligandPart>
</feature>
<feature type="binding site" description="axial binding residue" evidence="19">
    <location>
        <position position="97"/>
    </location>
    <ligand>
        <name>heme b</name>
        <dbReference type="ChEBI" id="CHEBI:60344"/>
        <label>b566</label>
    </ligand>
    <ligandPart>
        <name>Fe</name>
        <dbReference type="ChEBI" id="CHEBI:18248"/>
    </ligandPart>
</feature>
<evidence type="ECO:0000256" key="18">
    <source>
        <dbReference type="PIRSR" id="PIRSR038885-1"/>
    </source>
</evidence>
<keyword evidence="10" id="KW-0999">Mitochondrion inner membrane</keyword>
<dbReference type="EMBL" id="GQ199919">
    <property type="protein sequence ID" value="ADD96716.1"/>
    <property type="molecule type" value="Genomic_DNA"/>
</dbReference>
<comment type="cofactor">
    <cofactor evidence="19">
        <name>heme</name>
        <dbReference type="ChEBI" id="CHEBI:30413"/>
    </cofactor>
    <text evidence="19">Binds 2 heme groups non-covalently.</text>
</comment>
<feature type="transmembrane region" description="Helical" evidence="20">
    <location>
        <begin position="29"/>
        <end position="56"/>
    </location>
</feature>
<geneLocation type="mitochondrion" evidence="23"/>
<keyword evidence="14" id="KW-0830">Ubiquinone</keyword>
<dbReference type="SUPFAM" id="SSF81648">
    <property type="entry name" value="a domain/subunit of cytochrome bc1 complex (Ubiquinol-cytochrome c reductase)"/>
    <property type="match status" value="1"/>
</dbReference>
<dbReference type="InterPro" id="IPR005798">
    <property type="entry name" value="Cyt_b/b6_C"/>
</dbReference>
<name>D5HKB9_9CICH</name>
<comment type="subcellular location">
    <subcellularLocation>
        <location evidence="2">Mitochondrion inner membrane</location>
        <topology evidence="2">Multi-pass membrane protein</topology>
    </subcellularLocation>
</comment>
<evidence type="ECO:0000256" key="2">
    <source>
        <dbReference type="ARBA" id="ARBA00004448"/>
    </source>
</evidence>
<keyword evidence="6 19" id="KW-0349">Heme</keyword>
<keyword evidence="15 20" id="KW-0496">Mitochondrion</keyword>
<feature type="transmembrane region" description="Helical" evidence="20">
    <location>
        <begin position="113"/>
        <end position="133"/>
    </location>
</feature>
<dbReference type="SUPFAM" id="SSF81342">
    <property type="entry name" value="Transmembrane di-heme cytochromes"/>
    <property type="match status" value="1"/>
</dbReference>
<dbReference type="PROSITE" id="PS51002">
    <property type="entry name" value="CYTB_NTER"/>
    <property type="match status" value="1"/>
</dbReference>
<evidence type="ECO:0000256" key="1">
    <source>
        <dbReference type="ARBA" id="ARBA00002566"/>
    </source>
</evidence>
<dbReference type="InterPro" id="IPR030689">
    <property type="entry name" value="Cytochrome_b"/>
</dbReference>
<evidence type="ECO:0000256" key="12">
    <source>
        <dbReference type="ARBA" id="ARBA00022989"/>
    </source>
</evidence>
<evidence type="ECO:0000313" key="24">
    <source>
        <dbReference type="EMBL" id="ADD96715.1"/>
    </source>
</evidence>
<dbReference type="EMBL" id="GQ199920">
    <property type="protein sequence ID" value="ADD96717.1"/>
    <property type="molecule type" value="Genomic_DNA"/>
</dbReference>
<dbReference type="FunFam" id="1.20.810.10:FF:000002">
    <property type="entry name" value="Cytochrome b"/>
    <property type="match status" value="1"/>
</dbReference>
<dbReference type="InterPro" id="IPR048260">
    <property type="entry name" value="Cytochrome_b_C_euk/bac"/>
</dbReference>
<keyword evidence="9 19" id="KW-0479">Metal-binding</keyword>
<dbReference type="PIRSF" id="PIRSF038885">
    <property type="entry name" value="COB"/>
    <property type="match status" value="1"/>
</dbReference>
<evidence type="ECO:0000259" key="21">
    <source>
        <dbReference type="PROSITE" id="PS51002"/>
    </source>
</evidence>
<feature type="transmembrane region" description="Helical" evidence="20">
    <location>
        <begin position="229"/>
        <end position="250"/>
    </location>
</feature>
<organism evidence="23">
    <name type="scientific">Crenicichla minuano</name>
    <dbReference type="NCBI Taxonomy" id="745335"/>
    <lineage>
        <taxon>Eukaryota</taxon>
        <taxon>Metazoa</taxon>
        <taxon>Chordata</taxon>
        <taxon>Craniata</taxon>
        <taxon>Vertebrata</taxon>
        <taxon>Euteleostomi</taxon>
        <taxon>Actinopterygii</taxon>
        <taxon>Neopterygii</taxon>
        <taxon>Teleostei</taxon>
        <taxon>Neoteleostei</taxon>
        <taxon>Acanthomorphata</taxon>
        <taxon>Ovalentaria</taxon>
        <taxon>Cichlomorphae</taxon>
        <taxon>Cichliformes</taxon>
        <taxon>Cichlidae</taxon>
        <taxon>New World cichlids</taxon>
        <taxon>Cichlinae</taxon>
        <taxon>Crenicichlini</taxon>
        <taxon>Crenicichla</taxon>
    </lineage>
</organism>
<protein>
    <recommendedName>
        <fullName evidence="4 20">Cytochrome b</fullName>
    </recommendedName>
</protein>
<dbReference type="GO" id="GO:0005743">
    <property type="term" value="C:mitochondrial inner membrane"/>
    <property type="evidence" value="ECO:0007669"/>
    <property type="project" value="UniProtKB-SubCell"/>
</dbReference>
<evidence type="ECO:0000256" key="4">
    <source>
        <dbReference type="ARBA" id="ARBA00013531"/>
    </source>
</evidence>
<evidence type="ECO:0000256" key="11">
    <source>
        <dbReference type="ARBA" id="ARBA00022982"/>
    </source>
</evidence>
<keyword evidence="8 20" id="KW-0812">Transmembrane</keyword>
<dbReference type="GO" id="GO:0008121">
    <property type="term" value="F:quinol-cytochrome-c reductase activity"/>
    <property type="evidence" value="ECO:0007669"/>
    <property type="project" value="InterPro"/>
</dbReference>
<dbReference type="InterPro" id="IPR048259">
    <property type="entry name" value="Cytochrome_b_N_euk/bac"/>
</dbReference>
<accession>D5HKB9</accession>
<evidence type="ECO:0000256" key="10">
    <source>
        <dbReference type="ARBA" id="ARBA00022792"/>
    </source>
</evidence>
<dbReference type="PANTHER" id="PTHR19271">
    <property type="entry name" value="CYTOCHROME B"/>
    <property type="match status" value="1"/>
</dbReference>
<dbReference type="EMBL" id="GQ199918">
    <property type="protein sequence ID" value="ADD96715.1"/>
    <property type="molecule type" value="Genomic_DNA"/>
</dbReference>
<keyword evidence="13 19" id="KW-0408">Iron</keyword>
<dbReference type="Pfam" id="PF00032">
    <property type="entry name" value="Cytochrom_B_C"/>
    <property type="match status" value="1"/>
</dbReference>
<evidence type="ECO:0000256" key="16">
    <source>
        <dbReference type="ARBA" id="ARBA00023136"/>
    </source>
</evidence>
<comment type="similarity">
    <text evidence="17 20">Belongs to the cytochrome b family.</text>
</comment>
<feature type="domain" description="Cytochrome b/b6 C-terminal region profile" evidence="22">
    <location>
        <begin position="210"/>
        <end position="378"/>
    </location>
</feature>
<dbReference type="GO" id="GO:0006122">
    <property type="term" value="P:mitochondrial electron transport, ubiquinol to cytochrome c"/>
    <property type="evidence" value="ECO:0007669"/>
    <property type="project" value="TreeGrafter"/>
</dbReference>
<feature type="binding site" evidence="18">
    <location>
        <position position="201"/>
    </location>
    <ligand>
        <name>a ubiquinone</name>
        <dbReference type="ChEBI" id="CHEBI:16389"/>
    </ligand>
</feature>
<evidence type="ECO:0000256" key="14">
    <source>
        <dbReference type="ARBA" id="ARBA00023075"/>
    </source>
</evidence>
<evidence type="ECO:0000256" key="17">
    <source>
        <dbReference type="ARBA" id="ARBA00061233"/>
    </source>
</evidence>
<reference evidence="23" key="1">
    <citation type="journal article" date="2009" name="J. Zool. Syst. Evol. Res.">
        <title>Phylogenetic relationships of species of Crenicichla (Teleostei: Cichlidae) from southern South America based on the mitochondrial cytochrome b gene.</title>
        <authorList>
            <person name="Kullander S.O."/>
            <person name="Noren M."/>
            <person name="Fridriksson G.B."/>
            <person name="Santos de Lucena C.A."/>
        </authorList>
    </citation>
    <scope>NUCLEOTIDE SEQUENCE</scope>
    <source>
        <strain evidence="23">4523</strain>
        <strain evidence="24">4528</strain>
        <strain evidence="25">4530</strain>
        <strain evidence="26">4588</strain>
    </source>
</reference>
<dbReference type="PROSITE" id="PS51003">
    <property type="entry name" value="CYTB_CTER"/>
    <property type="match status" value="1"/>
</dbReference>
<dbReference type="InterPro" id="IPR016174">
    <property type="entry name" value="Di-haem_cyt_TM"/>
</dbReference>
<feature type="binding site" description="axial binding residue" evidence="19">
    <location>
        <position position="196"/>
    </location>
    <ligand>
        <name>heme b</name>
        <dbReference type="ChEBI" id="CHEBI:60344"/>
        <label>b566</label>
    </ligand>
    <ligandPart>
        <name>Fe</name>
        <dbReference type="ChEBI" id="CHEBI:18248"/>
    </ligandPart>
</feature>
<keyword evidence="11 20" id="KW-0249">Electron transport</keyword>
<evidence type="ECO:0000313" key="26">
    <source>
        <dbReference type="EMBL" id="ADD96717.1"/>
    </source>
</evidence>
<dbReference type="AlphaFoldDB" id="D5HKB9"/>
<evidence type="ECO:0000256" key="6">
    <source>
        <dbReference type="ARBA" id="ARBA00022617"/>
    </source>
</evidence>
<evidence type="ECO:0000256" key="15">
    <source>
        <dbReference type="ARBA" id="ARBA00023128"/>
    </source>
</evidence>
<dbReference type="PANTHER" id="PTHR19271:SF16">
    <property type="entry name" value="CYTOCHROME B"/>
    <property type="match status" value="1"/>
</dbReference>
<evidence type="ECO:0000256" key="19">
    <source>
        <dbReference type="PIRSR" id="PIRSR038885-2"/>
    </source>
</evidence>
<dbReference type="GO" id="GO:0046872">
    <property type="term" value="F:metal ion binding"/>
    <property type="evidence" value="ECO:0007669"/>
    <property type="project" value="UniProtKB-UniRule"/>
</dbReference>
<sequence>MANLRKTHPLLKIANDALIDLPAPLNISIWWNFGSLLGLCLITQILTGLFLAMHYTSDITLAFSSVAHICRDVNYGWLIRNLHANGASFFFICIYLHIGRGLYYGSYLYKETWNIGVILLLLVMMTAFVGYVLPWGQMSFWGATVITNLLSAIPYIGTSLVQWIWGGFSVDNATLTRFFAFHFLFPFIIAAMTLIHLIFLHETGSSNPTGLNSDAEKIPFHPYYSFKDVLGFAVLLVALTALALFSPNLLGDPDNFTPANPLVTPPHIKPEWYFLFAYAILRSIPNKLGGVLALLFSILILMLVPILHTSKQRALTFRPLTQLILWLLVADVAILTWIGGLPVEHPFTLIGQIASLLYFSLFLIFMPAAGWLENKLLE</sequence>